<dbReference type="GO" id="GO:0000049">
    <property type="term" value="F:tRNA binding"/>
    <property type="evidence" value="ECO:0007669"/>
    <property type="project" value="UniProtKB-UniRule"/>
</dbReference>
<dbReference type="InterPro" id="IPR002547">
    <property type="entry name" value="tRNA-bd_dom"/>
</dbReference>
<evidence type="ECO:0000313" key="5">
    <source>
        <dbReference type="EMBL" id="KAL3081073.1"/>
    </source>
</evidence>
<evidence type="ECO:0000259" key="4">
    <source>
        <dbReference type="PROSITE" id="PS50886"/>
    </source>
</evidence>
<dbReference type="InterPro" id="IPR051270">
    <property type="entry name" value="Tyrosine-tRNA_ligase_regulator"/>
</dbReference>
<dbReference type="InterPro" id="IPR012340">
    <property type="entry name" value="NA-bd_OB-fold"/>
</dbReference>
<dbReference type="SUPFAM" id="SSF50249">
    <property type="entry name" value="Nucleic acid-binding proteins"/>
    <property type="match status" value="1"/>
</dbReference>
<evidence type="ECO:0000256" key="3">
    <source>
        <dbReference type="PROSITE-ProRule" id="PRU00209"/>
    </source>
</evidence>
<dbReference type="AlphaFoldDB" id="A0ABD2INL3"/>
<dbReference type="PROSITE" id="PS50886">
    <property type="entry name" value="TRBD"/>
    <property type="match status" value="1"/>
</dbReference>
<keyword evidence="2 3" id="KW-0694">RNA-binding</keyword>
<gene>
    <name evidence="5" type="ORF">niasHT_037541</name>
</gene>
<evidence type="ECO:0000256" key="1">
    <source>
        <dbReference type="ARBA" id="ARBA00022555"/>
    </source>
</evidence>
<dbReference type="Proteomes" id="UP001620626">
    <property type="component" value="Unassembled WGS sequence"/>
</dbReference>
<dbReference type="EMBL" id="JBICBT010001143">
    <property type="protein sequence ID" value="KAL3081073.1"/>
    <property type="molecule type" value="Genomic_DNA"/>
</dbReference>
<sequence>MFRWFGLPILQFSPVVWQTRHAPIFRPVFAFSMLAHPFSVGNVPMPSKRSVDFGRLDVRVGRVVAVRKHPNADSLYVAHVELAELQPRTVIAGLVKFVGLEELQNRLVVCLCNLRPSKKRGIDSHAMILCASTEHKVEPLELSDQSSSPGSLIICPNFARQPDKVLKKSIWEEIALDMFVSGTGECLFKGTPLRVDAEDGASSLVTAPTLRNVPVK</sequence>
<accession>A0ABD2INL3</accession>
<organism evidence="5 6">
    <name type="scientific">Heterodera trifolii</name>
    <dbReference type="NCBI Taxonomy" id="157864"/>
    <lineage>
        <taxon>Eukaryota</taxon>
        <taxon>Metazoa</taxon>
        <taxon>Ecdysozoa</taxon>
        <taxon>Nematoda</taxon>
        <taxon>Chromadorea</taxon>
        <taxon>Rhabditida</taxon>
        <taxon>Tylenchina</taxon>
        <taxon>Tylenchomorpha</taxon>
        <taxon>Tylenchoidea</taxon>
        <taxon>Heteroderidae</taxon>
        <taxon>Heteroderinae</taxon>
        <taxon>Heterodera</taxon>
    </lineage>
</organism>
<dbReference type="Pfam" id="PF01588">
    <property type="entry name" value="tRNA_bind"/>
    <property type="match status" value="1"/>
</dbReference>
<name>A0ABD2INL3_9BILA</name>
<feature type="domain" description="TRNA-binding" evidence="4">
    <location>
        <begin position="52"/>
        <end position="154"/>
    </location>
</feature>
<dbReference type="Gene3D" id="2.40.50.140">
    <property type="entry name" value="Nucleic acid-binding proteins"/>
    <property type="match status" value="1"/>
</dbReference>
<comment type="caution">
    <text evidence="5">The sequence shown here is derived from an EMBL/GenBank/DDBJ whole genome shotgun (WGS) entry which is preliminary data.</text>
</comment>
<keyword evidence="1 3" id="KW-0820">tRNA-binding</keyword>
<proteinExistence type="predicted"/>
<dbReference type="PANTHER" id="PTHR11586">
    <property type="entry name" value="TRNA-AMINOACYLATION COFACTOR ARC1 FAMILY MEMBER"/>
    <property type="match status" value="1"/>
</dbReference>
<keyword evidence="6" id="KW-1185">Reference proteome</keyword>
<evidence type="ECO:0000313" key="6">
    <source>
        <dbReference type="Proteomes" id="UP001620626"/>
    </source>
</evidence>
<protein>
    <recommendedName>
        <fullName evidence="4">tRNA-binding domain-containing protein</fullName>
    </recommendedName>
</protein>
<evidence type="ECO:0000256" key="2">
    <source>
        <dbReference type="ARBA" id="ARBA00022884"/>
    </source>
</evidence>
<reference evidence="5 6" key="1">
    <citation type="submission" date="2024-10" db="EMBL/GenBank/DDBJ databases">
        <authorList>
            <person name="Kim D."/>
        </authorList>
    </citation>
    <scope>NUCLEOTIDE SEQUENCE [LARGE SCALE GENOMIC DNA]</scope>
    <source>
        <strain evidence="5">BH-2024</strain>
    </source>
</reference>
<dbReference type="PANTHER" id="PTHR11586:SF33">
    <property type="entry name" value="AMINOACYL TRNA SYNTHASE COMPLEX-INTERACTING MULTIFUNCTIONAL PROTEIN 1"/>
    <property type="match status" value="1"/>
</dbReference>